<protein>
    <submittedName>
        <fullName evidence="1">Uncharacterized protein</fullName>
    </submittedName>
</protein>
<accession>A0ABQ2JJP3</accession>
<proteinExistence type="predicted"/>
<gene>
    <name evidence="1" type="ORF">GCM10010842_37190</name>
</gene>
<sequence>MSTHTFTHGALKVQAGWDRPLQYFYLVIERLQRQQGEPTLVYCNLDDPQARFDGGLTLDQVQARLEEHHLPVPAGLLDALREDQRVNRGNHDVTWTVDAPVTTQA</sequence>
<dbReference type="RefSeq" id="WP_229782291.1">
    <property type="nucleotide sequence ID" value="NZ_BMOR01000033.1"/>
</dbReference>
<dbReference type="Proteomes" id="UP000645517">
    <property type="component" value="Unassembled WGS sequence"/>
</dbReference>
<evidence type="ECO:0000313" key="2">
    <source>
        <dbReference type="Proteomes" id="UP000645517"/>
    </source>
</evidence>
<keyword evidence="2" id="KW-1185">Reference proteome</keyword>
<name>A0ABQ2JJP3_9DEIO</name>
<organism evidence="1 2">
    <name type="scientific">Deinococcus daejeonensis</name>
    <dbReference type="NCBI Taxonomy" id="1007098"/>
    <lineage>
        <taxon>Bacteria</taxon>
        <taxon>Thermotogati</taxon>
        <taxon>Deinococcota</taxon>
        <taxon>Deinococci</taxon>
        <taxon>Deinococcales</taxon>
        <taxon>Deinococcaceae</taxon>
        <taxon>Deinococcus</taxon>
    </lineage>
</organism>
<reference evidence="2" key="1">
    <citation type="journal article" date="2019" name="Int. J. Syst. Evol. Microbiol.">
        <title>The Global Catalogue of Microorganisms (GCM) 10K type strain sequencing project: providing services to taxonomists for standard genome sequencing and annotation.</title>
        <authorList>
            <consortium name="The Broad Institute Genomics Platform"/>
            <consortium name="The Broad Institute Genome Sequencing Center for Infectious Disease"/>
            <person name="Wu L."/>
            <person name="Ma J."/>
        </authorList>
    </citation>
    <scope>NUCLEOTIDE SEQUENCE [LARGE SCALE GENOMIC DNA]</scope>
    <source>
        <strain evidence="2">JCM 16918</strain>
    </source>
</reference>
<evidence type="ECO:0000313" key="1">
    <source>
        <dbReference type="EMBL" id="GGN46547.1"/>
    </source>
</evidence>
<dbReference type="EMBL" id="BMOR01000033">
    <property type="protein sequence ID" value="GGN46547.1"/>
    <property type="molecule type" value="Genomic_DNA"/>
</dbReference>
<comment type="caution">
    <text evidence="1">The sequence shown here is derived from an EMBL/GenBank/DDBJ whole genome shotgun (WGS) entry which is preliminary data.</text>
</comment>